<evidence type="ECO:0000313" key="2">
    <source>
        <dbReference type="EMBL" id="CAD1825562.1"/>
    </source>
</evidence>
<sequence>MAQTPEPIDVEAYDHGVLVDAKDPVYEIVPTTTMRSPRISSSRKSSCCRPSPLALITRTASLVLPVQVPLRDLFGHRVHALRLDRTVARRRSNLPRRHHRRLRRRSAPKLVNAIYDAAHRPRGRRGRIGYNWRIGVAADRSRGGGGDGVPLLDLHGVAAHRRAVRRRELLAHLLRRVRRPLRRCQGGGERDFLSAAPSRSAGRGSGAGAVPADHPPRGFRPLGARALRGGGRGQEILLPVQRLLGCRGTRGVACEEFRSLGEDERGREDLMLRRLAADERWQRCPQCKMFVEKTGGCILMSCRSCMHCYRVSEPLILHLPFDLKMWILLLLHLRVSNVDG</sequence>
<dbReference type="GO" id="GO:0004842">
    <property type="term" value="F:ubiquitin-protein transferase activity"/>
    <property type="evidence" value="ECO:0007669"/>
    <property type="project" value="InterPro"/>
</dbReference>
<dbReference type="GO" id="GO:0016567">
    <property type="term" value="P:protein ubiquitination"/>
    <property type="evidence" value="ECO:0007669"/>
    <property type="project" value="InterPro"/>
</dbReference>
<proteinExistence type="predicted"/>
<dbReference type="PANTHER" id="PTHR11685">
    <property type="entry name" value="RBR FAMILY RING FINGER AND IBR DOMAIN-CONTAINING"/>
    <property type="match status" value="1"/>
</dbReference>
<evidence type="ECO:0008006" key="3">
    <source>
        <dbReference type="Google" id="ProtNLM"/>
    </source>
</evidence>
<dbReference type="EMBL" id="LR862145">
    <property type="protein sequence ID" value="CAD1825562.1"/>
    <property type="molecule type" value="Genomic_DNA"/>
</dbReference>
<dbReference type="SUPFAM" id="SSF57850">
    <property type="entry name" value="RING/U-box"/>
    <property type="match status" value="1"/>
</dbReference>
<name>A0A6V7P411_ANACO</name>
<organism evidence="2">
    <name type="scientific">Ananas comosus var. bracteatus</name>
    <name type="common">red pineapple</name>
    <dbReference type="NCBI Taxonomy" id="296719"/>
    <lineage>
        <taxon>Eukaryota</taxon>
        <taxon>Viridiplantae</taxon>
        <taxon>Streptophyta</taxon>
        <taxon>Embryophyta</taxon>
        <taxon>Tracheophyta</taxon>
        <taxon>Spermatophyta</taxon>
        <taxon>Magnoliopsida</taxon>
        <taxon>Liliopsida</taxon>
        <taxon>Poales</taxon>
        <taxon>Bromeliaceae</taxon>
        <taxon>Bromelioideae</taxon>
        <taxon>Ananas</taxon>
    </lineage>
</organism>
<feature type="region of interest" description="Disordered" evidence="1">
    <location>
        <begin position="188"/>
        <end position="219"/>
    </location>
</feature>
<dbReference type="AlphaFoldDB" id="A0A6V7P411"/>
<accession>A0A6V7P411</accession>
<gene>
    <name evidence="2" type="ORF">CB5_LOCUS8773</name>
</gene>
<feature type="compositionally biased region" description="Low complexity" evidence="1">
    <location>
        <begin position="194"/>
        <end position="212"/>
    </location>
</feature>
<evidence type="ECO:0000256" key="1">
    <source>
        <dbReference type="SAM" id="MobiDB-lite"/>
    </source>
</evidence>
<reference evidence="2" key="1">
    <citation type="submission" date="2020-07" db="EMBL/GenBank/DDBJ databases">
        <authorList>
            <person name="Lin J."/>
        </authorList>
    </citation>
    <scope>NUCLEOTIDE SEQUENCE</scope>
</reference>
<dbReference type="CDD" id="cd20336">
    <property type="entry name" value="Rcat_RBR"/>
    <property type="match status" value="1"/>
</dbReference>
<dbReference type="Gene3D" id="1.20.120.1750">
    <property type="match status" value="1"/>
</dbReference>
<protein>
    <recommendedName>
        <fullName evidence="3">IBR domain-containing protein</fullName>
    </recommendedName>
</protein>
<dbReference type="InterPro" id="IPR031127">
    <property type="entry name" value="E3_UB_ligase_RBR"/>
</dbReference>